<dbReference type="Pfam" id="PF09282">
    <property type="entry name" value="Mago-bind"/>
    <property type="match status" value="1"/>
</dbReference>
<dbReference type="InterPro" id="IPR039333">
    <property type="entry name" value="PYM1"/>
</dbReference>
<dbReference type="InterPro" id="IPR015362">
    <property type="entry name" value="WIBG_mago-bd"/>
</dbReference>
<feature type="region of interest" description="Disordered" evidence="2">
    <location>
        <begin position="1"/>
        <end position="47"/>
    </location>
</feature>
<feature type="compositionally biased region" description="Basic and acidic residues" evidence="2">
    <location>
        <begin position="30"/>
        <end position="46"/>
    </location>
</feature>
<dbReference type="GO" id="GO:0003723">
    <property type="term" value="F:RNA binding"/>
    <property type="evidence" value="ECO:0007669"/>
    <property type="project" value="TreeGrafter"/>
</dbReference>
<comment type="caution">
    <text evidence="4">The sequence shown here is derived from an EMBL/GenBank/DDBJ whole genome shotgun (WGS) entry which is preliminary data.</text>
</comment>
<evidence type="ECO:0000259" key="3">
    <source>
        <dbReference type="SMART" id="SM01273"/>
    </source>
</evidence>
<reference evidence="4" key="1">
    <citation type="submission" date="2020-01" db="EMBL/GenBank/DDBJ databases">
        <title>Genome sequence of Kobresia littledalei, the first chromosome-level genome in the family Cyperaceae.</title>
        <authorList>
            <person name="Qu G."/>
        </authorList>
    </citation>
    <scope>NUCLEOTIDE SEQUENCE</scope>
    <source>
        <strain evidence="4">C.B.Clarke</strain>
        <tissue evidence="4">Leaf</tissue>
    </source>
</reference>
<proteinExistence type="predicted"/>
<dbReference type="AlphaFoldDB" id="A0A833R3G6"/>
<name>A0A833R3G6_9POAL</name>
<dbReference type="OrthoDB" id="21625at2759"/>
<dbReference type="GO" id="GO:1903259">
    <property type="term" value="P:exon-exon junction complex disassembly"/>
    <property type="evidence" value="ECO:0007669"/>
    <property type="project" value="InterPro"/>
</dbReference>
<gene>
    <name evidence="4" type="ORF">FCM35_KLT02054</name>
</gene>
<dbReference type="SUPFAM" id="SSF101931">
    <property type="entry name" value="Pym (Within the bgcn gene intron protein, WIBG), N-terminal domain"/>
    <property type="match status" value="1"/>
</dbReference>
<feature type="coiled-coil region" evidence="1">
    <location>
        <begin position="186"/>
        <end position="213"/>
    </location>
</feature>
<evidence type="ECO:0000313" key="5">
    <source>
        <dbReference type="Proteomes" id="UP000623129"/>
    </source>
</evidence>
<evidence type="ECO:0000313" key="4">
    <source>
        <dbReference type="EMBL" id="KAF3332477.1"/>
    </source>
</evidence>
<evidence type="ECO:0000256" key="1">
    <source>
        <dbReference type="SAM" id="Coils"/>
    </source>
</evidence>
<feature type="compositionally biased region" description="Low complexity" evidence="2">
    <location>
        <begin position="122"/>
        <end position="135"/>
    </location>
</feature>
<feature type="domain" description="WIBG Mago-binding" evidence="3">
    <location>
        <begin position="32"/>
        <end position="58"/>
    </location>
</feature>
<dbReference type="EMBL" id="SWLB01000011">
    <property type="protein sequence ID" value="KAF3332477.1"/>
    <property type="molecule type" value="Genomic_DNA"/>
</dbReference>
<keyword evidence="1" id="KW-0175">Coiled coil</keyword>
<evidence type="ECO:0000256" key="2">
    <source>
        <dbReference type="SAM" id="MobiDB-lite"/>
    </source>
</evidence>
<organism evidence="4 5">
    <name type="scientific">Carex littledalei</name>
    <dbReference type="NCBI Taxonomy" id="544730"/>
    <lineage>
        <taxon>Eukaryota</taxon>
        <taxon>Viridiplantae</taxon>
        <taxon>Streptophyta</taxon>
        <taxon>Embryophyta</taxon>
        <taxon>Tracheophyta</taxon>
        <taxon>Spermatophyta</taxon>
        <taxon>Magnoliopsida</taxon>
        <taxon>Liliopsida</taxon>
        <taxon>Poales</taxon>
        <taxon>Cyperaceae</taxon>
        <taxon>Cyperoideae</taxon>
        <taxon>Cariceae</taxon>
        <taxon>Carex</taxon>
        <taxon>Carex subgen. Euthyceras</taxon>
    </lineage>
</organism>
<dbReference type="InterPro" id="IPR036348">
    <property type="entry name" value="WIBG_N_sf"/>
</dbReference>
<keyword evidence="5" id="KW-1185">Reference proteome</keyword>
<feature type="region of interest" description="Disordered" evidence="2">
    <location>
        <begin position="72"/>
        <end position="141"/>
    </location>
</feature>
<sequence>MSGALAAGAGSSGGGSDQSNSPGRILSIPKEGERVIAPSRRPDGTLRKAIRIRAGYVAQEEVAIYQSKGTLLKKAQPEGPPGCDPELLVKTKSKSAKRNEKKKEKRQQASLPSSADKGKDLSSSSAEADVSTSDVVDPHRKDAVEAVAAQISSMGISGSPLAMDPTMGSAESSIPESGPVDIDKKIRALKKKIRLAEAQLQGDQQNLKQEQLEKVKKIEGWREELKLLEEQKAMTLPSQTC</sequence>
<accession>A0A833R3G6</accession>
<dbReference type="Proteomes" id="UP000623129">
    <property type="component" value="Unassembled WGS sequence"/>
</dbReference>
<dbReference type="SMART" id="SM01273">
    <property type="entry name" value="Mago-bind"/>
    <property type="match status" value="1"/>
</dbReference>
<dbReference type="GO" id="GO:0035145">
    <property type="term" value="C:exon-exon junction complex"/>
    <property type="evidence" value="ECO:0007669"/>
    <property type="project" value="TreeGrafter"/>
</dbReference>
<dbReference type="PANTHER" id="PTHR22959">
    <property type="entry name" value="PYM PROTEIN"/>
    <property type="match status" value="1"/>
</dbReference>
<feature type="region of interest" description="Disordered" evidence="2">
    <location>
        <begin position="154"/>
        <end position="181"/>
    </location>
</feature>
<dbReference type="PANTHER" id="PTHR22959:SF0">
    <property type="entry name" value="PARTNER OF Y14 AND MAGO"/>
    <property type="match status" value="1"/>
</dbReference>
<dbReference type="GO" id="GO:0005737">
    <property type="term" value="C:cytoplasm"/>
    <property type="evidence" value="ECO:0007669"/>
    <property type="project" value="TreeGrafter"/>
</dbReference>
<protein>
    <submittedName>
        <fullName evidence="4">Partner of Y14 and mago-like isoform X1</fullName>
    </submittedName>
</protein>